<comment type="caution">
    <text evidence="11">The sequence shown here is derived from an EMBL/GenBank/DDBJ whole genome shotgun (WGS) entry which is preliminary data.</text>
</comment>
<dbReference type="SUPFAM" id="SSF103473">
    <property type="entry name" value="MFS general substrate transporter"/>
    <property type="match status" value="1"/>
</dbReference>
<accession>A0ABN7HNV8</accession>
<dbReference type="Gene3D" id="1.20.1250.20">
    <property type="entry name" value="MFS general substrate transporter like domains"/>
    <property type="match status" value="2"/>
</dbReference>
<feature type="transmembrane region" description="Helical" evidence="9">
    <location>
        <begin position="406"/>
        <end position="424"/>
    </location>
</feature>
<dbReference type="PROSITE" id="PS50850">
    <property type="entry name" value="MFS"/>
    <property type="match status" value="1"/>
</dbReference>
<keyword evidence="3" id="KW-0813">Transport</keyword>
<dbReference type="RefSeq" id="WP_201642309.1">
    <property type="nucleotide sequence ID" value="NZ_CAJHCP010000004.1"/>
</dbReference>
<dbReference type="Proteomes" id="UP000598032">
    <property type="component" value="Unassembled WGS sequence"/>
</dbReference>
<feature type="transmembrane region" description="Helical" evidence="9">
    <location>
        <begin position="374"/>
        <end position="394"/>
    </location>
</feature>
<dbReference type="Pfam" id="PF07690">
    <property type="entry name" value="MFS_1"/>
    <property type="match status" value="1"/>
</dbReference>
<keyword evidence="5 9" id="KW-0812">Transmembrane</keyword>
<evidence type="ECO:0000259" key="10">
    <source>
        <dbReference type="PROSITE" id="PS50850"/>
    </source>
</evidence>
<gene>
    <name evidence="11" type="primary">kgtP_1</name>
    <name evidence="11" type="ORF">LMG28140_02217</name>
</gene>
<dbReference type="InterPro" id="IPR051084">
    <property type="entry name" value="H+-coupled_symporters"/>
</dbReference>
<reference evidence="11 12" key="1">
    <citation type="submission" date="2020-10" db="EMBL/GenBank/DDBJ databases">
        <authorList>
            <person name="Peeters C."/>
        </authorList>
    </citation>
    <scope>NUCLEOTIDE SEQUENCE [LARGE SCALE GENOMIC DNA]</scope>
    <source>
        <strain evidence="11 12">LMG 28140</strain>
    </source>
</reference>
<dbReference type="PANTHER" id="PTHR43528">
    <property type="entry name" value="ALPHA-KETOGLUTARATE PERMEASE"/>
    <property type="match status" value="1"/>
</dbReference>
<organism evidence="11 12">
    <name type="scientific">Paraburkholderia metrosideri</name>
    <dbReference type="NCBI Taxonomy" id="580937"/>
    <lineage>
        <taxon>Bacteria</taxon>
        <taxon>Pseudomonadati</taxon>
        <taxon>Pseudomonadota</taxon>
        <taxon>Betaproteobacteria</taxon>
        <taxon>Burkholderiales</taxon>
        <taxon>Burkholderiaceae</taxon>
        <taxon>Paraburkholderia</taxon>
    </lineage>
</organism>
<evidence type="ECO:0000256" key="2">
    <source>
        <dbReference type="ARBA" id="ARBA00008240"/>
    </source>
</evidence>
<dbReference type="InterPro" id="IPR020846">
    <property type="entry name" value="MFS_dom"/>
</dbReference>
<feature type="domain" description="Major facilitator superfamily (MFS) profile" evidence="10">
    <location>
        <begin position="23"/>
        <end position="429"/>
    </location>
</feature>
<sequence length="433" mass="45781">MLPVSSAEQSSGTRQDSPKHFSTVVAASLVTGLEMFDLTVFGFFAVVIGEQFFPAKDPLTSLLWSVGTFGIGFFMRPLGALMIGAYADRKGRRAALTRTCWMMAVGTAALGLCPPFADIGVAAPLIVLAGRLLQGFAVGGDIGVAAAFVMETSPVSRRGYRVSWQLSSQGAAALMGATSGLLLTSMLPPAALSAWGWRIPFLVGLLIAPVGLYLRCRLPDATPHTRTTRSASGPVAELFRQHRATIALAMLMGQTIPVYVIVYYMPSYATRIMHMPARTGYLASALSALVLVVIPPLAGGLIDRLPRRKPLALTASACMICLIYPVFLIIGHATSTLAILCGVALISVMVALSAVTGTLLVLEAFPSRVRATGMAVSHALHVAVFGGTAQFIVTGLIKLTGNPMSAAWYVTLACVVNFCALVRFREQRSSADT</sequence>
<keyword evidence="7 9" id="KW-1133">Transmembrane helix</keyword>
<feature type="transmembrane region" description="Helical" evidence="9">
    <location>
        <begin position="132"/>
        <end position="150"/>
    </location>
</feature>
<feature type="transmembrane region" description="Helical" evidence="9">
    <location>
        <begin position="99"/>
        <end position="126"/>
    </location>
</feature>
<feature type="transmembrane region" description="Helical" evidence="9">
    <location>
        <begin position="246"/>
        <end position="265"/>
    </location>
</feature>
<evidence type="ECO:0000256" key="4">
    <source>
        <dbReference type="ARBA" id="ARBA00022475"/>
    </source>
</evidence>
<keyword evidence="8 9" id="KW-0472">Membrane</keyword>
<evidence type="ECO:0000256" key="8">
    <source>
        <dbReference type="ARBA" id="ARBA00023136"/>
    </source>
</evidence>
<evidence type="ECO:0000313" key="12">
    <source>
        <dbReference type="Proteomes" id="UP000598032"/>
    </source>
</evidence>
<comment type="similarity">
    <text evidence="2">Belongs to the major facilitator superfamily. Metabolite:H+ Symporter (MHS) family (TC 2.A.1.6) family.</text>
</comment>
<name>A0ABN7HNV8_9BURK</name>
<proteinExistence type="inferred from homology"/>
<dbReference type="InterPro" id="IPR011701">
    <property type="entry name" value="MFS"/>
</dbReference>
<keyword evidence="4" id="KW-1003">Cell membrane</keyword>
<feature type="transmembrane region" description="Helical" evidence="9">
    <location>
        <begin position="311"/>
        <end position="331"/>
    </location>
</feature>
<evidence type="ECO:0000256" key="7">
    <source>
        <dbReference type="ARBA" id="ARBA00022989"/>
    </source>
</evidence>
<dbReference type="PROSITE" id="PS00217">
    <property type="entry name" value="SUGAR_TRANSPORT_2"/>
    <property type="match status" value="1"/>
</dbReference>
<feature type="transmembrane region" description="Helical" evidence="9">
    <location>
        <begin position="197"/>
        <end position="216"/>
    </location>
</feature>
<dbReference type="InterPro" id="IPR036259">
    <property type="entry name" value="MFS_trans_sf"/>
</dbReference>
<feature type="transmembrane region" description="Helical" evidence="9">
    <location>
        <begin position="337"/>
        <end position="362"/>
    </location>
</feature>
<evidence type="ECO:0000256" key="5">
    <source>
        <dbReference type="ARBA" id="ARBA00022692"/>
    </source>
</evidence>
<evidence type="ECO:0000256" key="6">
    <source>
        <dbReference type="ARBA" id="ARBA00022847"/>
    </source>
</evidence>
<keyword evidence="12" id="KW-1185">Reference proteome</keyword>
<dbReference type="InterPro" id="IPR005829">
    <property type="entry name" value="Sugar_transporter_CS"/>
</dbReference>
<feature type="transmembrane region" description="Helical" evidence="9">
    <location>
        <begin position="280"/>
        <end position="299"/>
    </location>
</feature>
<evidence type="ECO:0000313" key="11">
    <source>
        <dbReference type="EMBL" id="CAD6528949.1"/>
    </source>
</evidence>
<keyword evidence="6" id="KW-0769">Symport</keyword>
<evidence type="ECO:0000256" key="3">
    <source>
        <dbReference type="ARBA" id="ARBA00022448"/>
    </source>
</evidence>
<comment type="subcellular location">
    <subcellularLocation>
        <location evidence="1">Cell membrane</location>
        <topology evidence="1">Multi-pass membrane protein</topology>
    </subcellularLocation>
</comment>
<feature type="transmembrane region" description="Helical" evidence="9">
    <location>
        <begin position="61"/>
        <end position="87"/>
    </location>
</feature>
<feature type="transmembrane region" description="Helical" evidence="9">
    <location>
        <begin position="171"/>
        <end position="191"/>
    </location>
</feature>
<feature type="transmembrane region" description="Helical" evidence="9">
    <location>
        <begin position="21"/>
        <end position="49"/>
    </location>
</feature>
<protein>
    <submittedName>
        <fullName evidence="11">Alpha-ketoglutarate permease</fullName>
    </submittedName>
</protein>
<evidence type="ECO:0000256" key="1">
    <source>
        <dbReference type="ARBA" id="ARBA00004651"/>
    </source>
</evidence>
<dbReference type="PANTHER" id="PTHR43528:SF3">
    <property type="entry name" value="CITRATE-PROTON SYMPORTER"/>
    <property type="match status" value="1"/>
</dbReference>
<evidence type="ECO:0000256" key="9">
    <source>
        <dbReference type="SAM" id="Phobius"/>
    </source>
</evidence>
<dbReference type="EMBL" id="CAJHCP010000004">
    <property type="protein sequence ID" value="CAD6528949.1"/>
    <property type="molecule type" value="Genomic_DNA"/>
</dbReference>